<dbReference type="PROSITE" id="PS00137">
    <property type="entry name" value="SUBTILASE_HIS"/>
    <property type="match status" value="1"/>
</dbReference>
<name>A0ABS5A789_9PSEU</name>
<gene>
    <name evidence="9" type="ORF">JOF53_001334</name>
</gene>
<keyword evidence="4 5" id="KW-0720">Serine protease</keyword>
<keyword evidence="10" id="KW-1185">Reference proteome</keyword>
<dbReference type="Proteomes" id="UP001519363">
    <property type="component" value="Unassembled WGS sequence"/>
</dbReference>
<dbReference type="PANTHER" id="PTHR43806">
    <property type="entry name" value="PEPTIDASE S8"/>
    <property type="match status" value="1"/>
</dbReference>
<dbReference type="PROSITE" id="PS00138">
    <property type="entry name" value="SUBTILASE_SER"/>
    <property type="match status" value="1"/>
</dbReference>
<feature type="active site" description="Charge relay system" evidence="5">
    <location>
        <position position="156"/>
    </location>
</feature>
<evidence type="ECO:0000313" key="10">
    <source>
        <dbReference type="Proteomes" id="UP001519363"/>
    </source>
</evidence>
<dbReference type="InterPro" id="IPR023828">
    <property type="entry name" value="Peptidase_S8_Ser-AS"/>
</dbReference>
<comment type="similarity">
    <text evidence="1 5 6">Belongs to the peptidase S8 family.</text>
</comment>
<evidence type="ECO:0000256" key="5">
    <source>
        <dbReference type="PROSITE-ProRule" id="PRU01240"/>
    </source>
</evidence>
<feature type="active site" description="Charge relay system" evidence="5">
    <location>
        <position position="348"/>
    </location>
</feature>
<dbReference type="InterPro" id="IPR023827">
    <property type="entry name" value="Peptidase_S8_Asp-AS"/>
</dbReference>
<dbReference type="PROSITE" id="PS00136">
    <property type="entry name" value="SUBTILASE_ASP"/>
    <property type="match status" value="1"/>
</dbReference>
<feature type="domain" description="Peptidase S8/S53" evidence="7">
    <location>
        <begin position="147"/>
        <end position="384"/>
    </location>
</feature>
<dbReference type="Gene3D" id="3.40.50.200">
    <property type="entry name" value="Peptidase S8/S53 domain"/>
    <property type="match status" value="1"/>
</dbReference>
<sequence length="404" mass="41320">MSRDRRARGAVLGTGLVAGASLLALVATAMPGLAAPAEGQILNAGTANAVAGSYIVTMKDAGASAQDVASRFGGKVTATYDKTIKGFAVSMGEQQAKRLAADPRVATVEQDGKVALTGEQLNPEWGLDRLDQQNLPLDKKFTYANEGAGVTAYILDTGVRLTHSEFGGRAKSGYDFIDNDADASDCQGHGTHVAGTVGGTKYGVAKKADLVAVRVLNCQGSGQWSQIIAGIDWVAKNAKKPAVANMSLGGSGSNAALENAVKKAIDSGVTFALAAGNSGADACSFTPARTPEAITVGATQDNDARAVWRGATVASNWGKCLDIWAPGTNTVSAIHTDDTGTSTKSGTSMATPHVAGAIALYLSANPQATPAQVREALVTNAVSDKVTDPKTGSPNKLLNISFIK</sequence>
<dbReference type="RefSeq" id="WP_086787222.1">
    <property type="nucleotide sequence ID" value="NZ_JAGIOO010000001.1"/>
</dbReference>
<dbReference type="PROSITE" id="PS51892">
    <property type="entry name" value="SUBTILASE"/>
    <property type="match status" value="1"/>
</dbReference>
<dbReference type="InterPro" id="IPR000209">
    <property type="entry name" value="Peptidase_S8/S53_dom"/>
</dbReference>
<reference evidence="9 10" key="1">
    <citation type="submission" date="2021-03" db="EMBL/GenBank/DDBJ databases">
        <title>Sequencing the genomes of 1000 actinobacteria strains.</title>
        <authorList>
            <person name="Klenk H.-P."/>
        </authorList>
    </citation>
    <scope>NUCLEOTIDE SEQUENCE [LARGE SCALE GENOMIC DNA]</scope>
    <source>
        <strain evidence="9 10">DSM 44580</strain>
    </source>
</reference>
<evidence type="ECO:0000256" key="6">
    <source>
        <dbReference type="RuleBase" id="RU003355"/>
    </source>
</evidence>
<proteinExistence type="inferred from homology"/>
<evidence type="ECO:0000256" key="3">
    <source>
        <dbReference type="ARBA" id="ARBA00022801"/>
    </source>
</evidence>
<evidence type="ECO:0000259" key="8">
    <source>
        <dbReference type="Pfam" id="PF05922"/>
    </source>
</evidence>
<dbReference type="InterPro" id="IPR036852">
    <property type="entry name" value="Peptidase_S8/S53_dom_sf"/>
</dbReference>
<dbReference type="GO" id="GO:0006508">
    <property type="term" value="P:proteolysis"/>
    <property type="evidence" value="ECO:0007669"/>
    <property type="project" value="UniProtKB-KW"/>
</dbReference>
<dbReference type="PRINTS" id="PR00723">
    <property type="entry name" value="SUBTILISIN"/>
</dbReference>
<evidence type="ECO:0000313" key="9">
    <source>
        <dbReference type="EMBL" id="MBP2472462.1"/>
    </source>
</evidence>
<comment type="caution">
    <text evidence="9">The sequence shown here is derived from an EMBL/GenBank/DDBJ whole genome shotgun (WGS) entry which is preliminary data.</text>
</comment>
<dbReference type="SUPFAM" id="SSF52743">
    <property type="entry name" value="Subtilisin-like"/>
    <property type="match status" value="1"/>
</dbReference>
<dbReference type="InterPro" id="IPR010259">
    <property type="entry name" value="S8pro/Inhibitor_I9"/>
</dbReference>
<dbReference type="PANTHER" id="PTHR43806:SF11">
    <property type="entry name" value="CEREVISIN-RELATED"/>
    <property type="match status" value="1"/>
</dbReference>
<dbReference type="Gene3D" id="3.30.70.80">
    <property type="entry name" value="Peptidase S8 propeptide/proteinase inhibitor I9"/>
    <property type="match status" value="1"/>
</dbReference>
<evidence type="ECO:0000256" key="2">
    <source>
        <dbReference type="ARBA" id="ARBA00022670"/>
    </source>
</evidence>
<dbReference type="InterPro" id="IPR034193">
    <property type="entry name" value="PCSK9_ProteinaseK-like"/>
</dbReference>
<keyword evidence="3 5" id="KW-0378">Hydrolase</keyword>
<protein>
    <submittedName>
        <fullName evidence="9">Subtilisin family serine protease</fullName>
    </submittedName>
</protein>
<feature type="domain" description="Inhibitor I9" evidence="8">
    <location>
        <begin position="54"/>
        <end position="116"/>
    </location>
</feature>
<dbReference type="InterPro" id="IPR015500">
    <property type="entry name" value="Peptidase_S8_subtilisin-rel"/>
</dbReference>
<dbReference type="GO" id="GO:0008233">
    <property type="term" value="F:peptidase activity"/>
    <property type="evidence" value="ECO:0007669"/>
    <property type="project" value="UniProtKB-KW"/>
</dbReference>
<organism evidence="9 10">
    <name type="scientific">Crossiella equi</name>
    <dbReference type="NCBI Taxonomy" id="130796"/>
    <lineage>
        <taxon>Bacteria</taxon>
        <taxon>Bacillati</taxon>
        <taxon>Actinomycetota</taxon>
        <taxon>Actinomycetes</taxon>
        <taxon>Pseudonocardiales</taxon>
        <taxon>Pseudonocardiaceae</taxon>
        <taxon>Crossiella</taxon>
    </lineage>
</organism>
<dbReference type="SUPFAM" id="SSF54897">
    <property type="entry name" value="Protease propeptides/inhibitors"/>
    <property type="match status" value="1"/>
</dbReference>
<dbReference type="InterPro" id="IPR050131">
    <property type="entry name" value="Peptidase_S8_subtilisin-like"/>
</dbReference>
<feature type="active site" description="Charge relay system" evidence="5">
    <location>
        <position position="189"/>
    </location>
</feature>
<dbReference type="InterPro" id="IPR022398">
    <property type="entry name" value="Peptidase_S8_His-AS"/>
</dbReference>
<dbReference type="Pfam" id="PF00082">
    <property type="entry name" value="Peptidase_S8"/>
    <property type="match status" value="1"/>
</dbReference>
<dbReference type="InterPro" id="IPR037045">
    <property type="entry name" value="S8pro/Inhibitor_I9_sf"/>
</dbReference>
<evidence type="ECO:0000256" key="4">
    <source>
        <dbReference type="ARBA" id="ARBA00022825"/>
    </source>
</evidence>
<keyword evidence="2 5" id="KW-0645">Protease</keyword>
<evidence type="ECO:0000259" key="7">
    <source>
        <dbReference type="Pfam" id="PF00082"/>
    </source>
</evidence>
<evidence type="ECO:0000256" key="1">
    <source>
        <dbReference type="ARBA" id="ARBA00011073"/>
    </source>
</evidence>
<dbReference type="CDD" id="cd04077">
    <property type="entry name" value="Peptidases_S8_PCSK9_ProteinaseK_like"/>
    <property type="match status" value="1"/>
</dbReference>
<accession>A0ABS5A789</accession>
<dbReference type="EMBL" id="JAGIOO010000001">
    <property type="protein sequence ID" value="MBP2472462.1"/>
    <property type="molecule type" value="Genomic_DNA"/>
</dbReference>
<dbReference type="Pfam" id="PF05922">
    <property type="entry name" value="Inhibitor_I9"/>
    <property type="match status" value="1"/>
</dbReference>